<evidence type="ECO:0000313" key="1">
    <source>
        <dbReference type="EMBL" id="KAK7076299.1"/>
    </source>
</evidence>
<dbReference type="EMBL" id="JAXCGZ010009733">
    <property type="protein sequence ID" value="KAK7076299.1"/>
    <property type="molecule type" value="Genomic_DNA"/>
</dbReference>
<dbReference type="Proteomes" id="UP001381693">
    <property type="component" value="Unassembled WGS sequence"/>
</dbReference>
<protein>
    <submittedName>
        <fullName evidence="1">Uncharacterized protein</fullName>
    </submittedName>
</protein>
<evidence type="ECO:0000313" key="2">
    <source>
        <dbReference type="Proteomes" id="UP001381693"/>
    </source>
</evidence>
<sequence length="72" mass="7818">MMLIAFEALGGLPESSNLKLIYELAPGRNQTLNLSICFGSAQQQYRAGIHISECAGFSYDKKSDASVMGVKF</sequence>
<dbReference type="AlphaFoldDB" id="A0AAN9A6T6"/>
<keyword evidence="2" id="KW-1185">Reference proteome</keyword>
<name>A0AAN9A6T6_HALRR</name>
<gene>
    <name evidence="1" type="ORF">SK128_026779</name>
</gene>
<proteinExistence type="predicted"/>
<accession>A0AAN9A6T6</accession>
<organism evidence="1 2">
    <name type="scientific">Halocaridina rubra</name>
    <name type="common">Hawaiian red shrimp</name>
    <dbReference type="NCBI Taxonomy" id="373956"/>
    <lineage>
        <taxon>Eukaryota</taxon>
        <taxon>Metazoa</taxon>
        <taxon>Ecdysozoa</taxon>
        <taxon>Arthropoda</taxon>
        <taxon>Crustacea</taxon>
        <taxon>Multicrustacea</taxon>
        <taxon>Malacostraca</taxon>
        <taxon>Eumalacostraca</taxon>
        <taxon>Eucarida</taxon>
        <taxon>Decapoda</taxon>
        <taxon>Pleocyemata</taxon>
        <taxon>Caridea</taxon>
        <taxon>Atyoidea</taxon>
        <taxon>Atyidae</taxon>
        <taxon>Halocaridina</taxon>
    </lineage>
</organism>
<reference evidence="1 2" key="1">
    <citation type="submission" date="2023-11" db="EMBL/GenBank/DDBJ databases">
        <title>Halocaridina rubra genome assembly.</title>
        <authorList>
            <person name="Smith C."/>
        </authorList>
    </citation>
    <scope>NUCLEOTIDE SEQUENCE [LARGE SCALE GENOMIC DNA]</scope>
    <source>
        <strain evidence="1">EP-1</strain>
        <tissue evidence="1">Whole</tissue>
    </source>
</reference>
<comment type="caution">
    <text evidence="1">The sequence shown here is derived from an EMBL/GenBank/DDBJ whole genome shotgun (WGS) entry which is preliminary data.</text>
</comment>